<dbReference type="SMART" id="SM00261">
    <property type="entry name" value="FU"/>
    <property type="match status" value="2"/>
</dbReference>
<evidence type="ECO:0000256" key="1">
    <source>
        <dbReference type="SAM" id="Phobius"/>
    </source>
</evidence>
<dbReference type="InterPro" id="IPR006212">
    <property type="entry name" value="Furin_repeat"/>
</dbReference>
<dbReference type="Gene3D" id="2.10.220.10">
    <property type="entry name" value="Hormone Receptor, Insulin-like Growth Factor Receptor 1, Chain A, domain 2"/>
    <property type="match status" value="1"/>
</dbReference>
<accession>A0A194R7W8</accession>
<dbReference type="EMBL" id="KQ460615">
    <property type="protein sequence ID" value="KPJ13742.1"/>
    <property type="molecule type" value="Genomic_DNA"/>
</dbReference>
<dbReference type="CDD" id="cd00064">
    <property type="entry name" value="FU"/>
    <property type="match status" value="2"/>
</dbReference>
<organism evidence="2 3">
    <name type="scientific">Papilio machaon</name>
    <name type="common">Old World swallowtail butterfly</name>
    <dbReference type="NCBI Taxonomy" id="76193"/>
    <lineage>
        <taxon>Eukaryota</taxon>
        <taxon>Metazoa</taxon>
        <taxon>Ecdysozoa</taxon>
        <taxon>Arthropoda</taxon>
        <taxon>Hexapoda</taxon>
        <taxon>Insecta</taxon>
        <taxon>Pterygota</taxon>
        <taxon>Neoptera</taxon>
        <taxon>Endopterygota</taxon>
        <taxon>Lepidoptera</taxon>
        <taxon>Glossata</taxon>
        <taxon>Ditrysia</taxon>
        <taxon>Papilionoidea</taxon>
        <taxon>Papilionidae</taxon>
        <taxon>Papilioninae</taxon>
        <taxon>Papilio</taxon>
    </lineage>
</organism>
<dbReference type="GO" id="GO:0008233">
    <property type="term" value="F:peptidase activity"/>
    <property type="evidence" value="ECO:0007669"/>
    <property type="project" value="UniProtKB-KW"/>
</dbReference>
<dbReference type="GO" id="GO:0006508">
    <property type="term" value="P:proteolysis"/>
    <property type="evidence" value="ECO:0007669"/>
    <property type="project" value="UniProtKB-KW"/>
</dbReference>
<keyword evidence="3" id="KW-1185">Reference proteome</keyword>
<protein>
    <submittedName>
        <fullName evidence="2">Furin-like protease 2</fullName>
    </submittedName>
</protein>
<name>A0A194R7W8_PAPMA</name>
<keyword evidence="2" id="KW-0378">Hydrolase</keyword>
<dbReference type="InterPro" id="IPR009030">
    <property type="entry name" value="Growth_fac_rcpt_cys_sf"/>
</dbReference>
<gene>
    <name evidence="2" type="ORF">RR48_10926</name>
</gene>
<reference evidence="2 3" key="1">
    <citation type="journal article" date="2015" name="Nat. Commun.">
        <title>Outbred genome sequencing and CRISPR/Cas9 gene editing in butterflies.</title>
        <authorList>
            <person name="Li X."/>
            <person name="Fan D."/>
            <person name="Zhang W."/>
            <person name="Liu G."/>
            <person name="Zhang L."/>
            <person name="Zhao L."/>
            <person name="Fang X."/>
            <person name="Chen L."/>
            <person name="Dong Y."/>
            <person name="Chen Y."/>
            <person name="Ding Y."/>
            <person name="Zhao R."/>
            <person name="Feng M."/>
            <person name="Zhu Y."/>
            <person name="Feng Y."/>
            <person name="Jiang X."/>
            <person name="Zhu D."/>
            <person name="Xiang H."/>
            <person name="Feng X."/>
            <person name="Li S."/>
            <person name="Wang J."/>
            <person name="Zhang G."/>
            <person name="Kronforst M.R."/>
            <person name="Wang W."/>
        </authorList>
    </citation>
    <scope>NUCLEOTIDE SEQUENCE [LARGE SCALE GENOMIC DNA]</scope>
    <source>
        <strain evidence="2">Ya'a_city_454_Pm</strain>
        <tissue evidence="2">Whole body</tissue>
    </source>
</reference>
<sequence length="193" mass="20829">MVSSLGFYQSVGGCRRCHHYCRECDGSGPLHCRSCPPRFMLDGGLCMECLGSQYYEPSTGVCLSCDNSCRTCSGPGRFSCSGCSRPLRLDRLNNQCVPCCSERGAYGNSSASECCHCNMDTGECINSSVAGKRRIAEWGALQRERAPAPSAAAVALTVCAAAAAVFLAVLFVLQIYHCCFSKLKPMLSMLRWS</sequence>
<keyword evidence="1" id="KW-0812">Transmembrane</keyword>
<evidence type="ECO:0000313" key="3">
    <source>
        <dbReference type="Proteomes" id="UP000053240"/>
    </source>
</evidence>
<dbReference type="InParanoid" id="A0A194R7W8"/>
<dbReference type="SUPFAM" id="SSF57184">
    <property type="entry name" value="Growth factor receptor domain"/>
    <property type="match status" value="1"/>
</dbReference>
<dbReference type="Proteomes" id="UP000053240">
    <property type="component" value="Unassembled WGS sequence"/>
</dbReference>
<evidence type="ECO:0000313" key="2">
    <source>
        <dbReference type="EMBL" id="KPJ13742.1"/>
    </source>
</evidence>
<keyword evidence="2" id="KW-0645">Protease</keyword>
<feature type="transmembrane region" description="Helical" evidence="1">
    <location>
        <begin position="151"/>
        <end position="176"/>
    </location>
</feature>
<proteinExistence type="predicted"/>
<dbReference type="STRING" id="76193.A0A194R7W8"/>
<keyword evidence="1" id="KW-1133">Transmembrane helix</keyword>
<keyword evidence="1" id="KW-0472">Membrane</keyword>
<dbReference type="AlphaFoldDB" id="A0A194R7W8"/>